<keyword evidence="1 4" id="KW-0732">Signal</keyword>
<dbReference type="InterPro" id="IPR017853">
    <property type="entry name" value="GH"/>
</dbReference>
<dbReference type="PANTHER" id="PTHR31297">
    <property type="entry name" value="GLUCAN ENDO-1,6-BETA-GLUCOSIDASE B"/>
    <property type="match status" value="1"/>
</dbReference>
<feature type="chain" id="PRO_5045573138" evidence="4">
    <location>
        <begin position="43"/>
        <end position="712"/>
    </location>
</feature>
<reference evidence="7" key="1">
    <citation type="journal article" date="2019" name="Int. J. Syst. Evol. Microbiol.">
        <title>The Global Catalogue of Microorganisms (GCM) 10K type strain sequencing project: providing services to taxonomists for standard genome sequencing and annotation.</title>
        <authorList>
            <consortium name="The Broad Institute Genomics Platform"/>
            <consortium name="The Broad Institute Genome Sequencing Center for Infectious Disease"/>
            <person name="Wu L."/>
            <person name="Ma J."/>
        </authorList>
    </citation>
    <scope>NUCLEOTIDE SEQUENCE [LARGE SCALE GENOMIC DNA]</scope>
    <source>
        <strain evidence="7">KCTC 52141</strain>
    </source>
</reference>
<dbReference type="EMBL" id="JBHRTL010000028">
    <property type="protein sequence ID" value="MFC3156191.1"/>
    <property type="molecule type" value="Genomic_DNA"/>
</dbReference>
<dbReference type="InterPro" id="IPR050386">
    <property type="entry name" value="Glycosyl_hydrolase_5"/>
</dbReference>
<dbReference type="SMART" id="SM00606">
    <property type="entry name" value="CBD_IV"/>
    <property type="match status" value="2"/>
</dbReference>
<dbReference type="RefSeq" id="WP_382417332.1">
    <property type="nucleotide sequence ID" value="NZ_AP031500.1"/>
</dbReference>
<evidence type="ECO:0000256" key="3">
    <source>
        <dbReference type="ARBA" id="ARBA00023295"/>
    </source>
</evidence>
<evidence type="ECO:0000313" key="6">
    <source>
        <dbReference type="EMBL" id="MFC3156191.1"/>
    </source>
</evidence>
<feature type="signal peptide" evidence="4">
    <location>
        <begin position="1"/>
        <end position="42"/>
    </location>
</feature>
<gene>
    <name evidence="6" type="ORF">ACFOEB_13355</name>
</gene>
<evidence type="ECO:0000256" key="1">
    <source>
        <dbReference type="ARBA" id="ARBA00022729"/>
    </source>
</evidence>
<evidence type="ECO:0000259" key="5">
    <source>
        <dbReference type="PROSITE" id="PS51175"/>
    </source>
</evidence>
<evidence type="ECO:0000256" key="2">
    <source>
        <dbReference type="ARBA" id="ARBA00022801"/>
    </source>
</evidence>
<protein>
    <submittedName>
        <fullName evidence="6">Carbohydrate-binding protein</fullName>
    </submittedName>
</protein>
<dbReference type="SUPFAM" id="SSF51445">
    <property type="entry name" value="(Trans)glycosidases"/>
    <property type="match status" value="1"/>
</dbReference>
<dbReference type="InterPro" id="IPR005084">
    <property type="entry name" value="CBM6"/>
</dbReference>
<dbReference type="CDD" id="cd04080">
    <property type="entry name" value="CBM6_cellulase-like"/>
    <property type="match status" value="2"/>
</dbReference>
<dbReference type="InterPro" id="IPR001547">
    <property type="entry name" value="Glyco_hydro_5"/>
</dbReference>
<dbReference type="Pfam" id="PF03422">
    <property type="entry name" value="CBM_6"/>
    <property type="match status" value="2"/>
</dbReference>
<dbReference type="PROSITE" id="PS51175">
    <property type="entry name" value="CBM6"/>
    <property type="match status" value="2"/>
</dbReference>
<dbReference type="InterPro" id="IPR006584">
    <property type="entry name" value="Cellulose-bd_IV"/>
</dbReference>
<proteinExistence type="predicted"/>
<evidence type="ECO:0000313" key="7">
    <source>
        <dbReference type="Proteomes" id="UP001595548"/>
    </source>
</evidence>
<comment type="caution">
    <text evidence="6">The sequence shown here is derived from an EMBL/GenBank/DDBJ whole genome shotgun (WGS) entry which is preliminary data.</text>
</comment>
<dbReference type="Proteomes" id="UP001595548">
    <property type="component" value="Unassembled WGS sequence"/>
</dbReference>
<dbReference type="Gene3D" id="3.20.20.80">
    <property type="entry name" value="Glycosidases"/>
    <property type="match status" value="1"/>
</dbReference>
<dbReference type="Pfam" id="PF00150">
    <property type="entry name" value="Cellulase"/>
    <property type="match status" value="1"/>
</dbReference>
<keyword evidence="2" id="KW-0378">Hydrolase</keyword>
<evidence type="ECO:0000256" key="4">
    <source>
        <dbReference type="SAM" id="SignalP"/>
    </source>
</evidence>
<dbReference type="PANTHER" id="PTHR31297:SF13">
    <property type="entry name" value="PUTATIVE-RELATED"/>
    <property type="match status" value="1"/>
</dbReference>
<name>A0ABV7HXW5_9GAMM</name>
<sequence>MNTSTQPLPADKIMSAPQSPAYSKICIATSLALAALVSAANAAAQTTLPAQLQAENYTSQQGVELEPTSDSGGGQNVGWIDAGDWLQYDINVPTAGTYAISYRIASPAGGQLILSQNAQDLTDALTLPATGGWQNWTTVNDEVYLNSGVQSIALWAETGGWNINWLQLEPTATNPPPSGSLPMIRQQGKAWAINGEPVRLKGLNLGNWLQLEFWMMGNAISNSNGAINDQCTLEATLDSRFGYAERERLMDIFRNSWMTDRDWDRIAALGFNVVRLPFPHNLIEDENNPYTLRPDAWEFLDKTIAEAAERGIYTILDLHGAAGSQGWEHHSGCSNRNWYWDGGNGQSAAYYQDRTAWLWDMIAQRYAGNGNVAAYGLLNEPWGTDGVTLANNLNSLYATVRAKDAEHIVILHGHNTTGIDYFSVPGNDVAYEMHFYPGIFGWRDNDDPTDVHLDWLFCENGAGGGTCDWDNDINNRQVPFLIGEFQPWTELGANGGEITRKTYDTYNALGWAATAWSYKTVSPSAHSGNPNNGWPWGIVTNTSGFGGINMSTASKSQIESWFAQFATQSLSTHSDIQYWMNYQPTAGSGSIEAEHFRWHSGASVEVTSDPQGGDFNASYLDTGDLMVYRVNVPQAGNYQLQYRVASPGGGTVNTSFHNGAPLGSTAIPATGGWQTWQTVNGPTVYLPAGEQDISLYVANGGWNLNLWRLNAQ</sequence>
<keyword evidence="3" id="KW-0326">Glycosidase</keyword>
<accession>A0ABV7HXW5</accession>
<organism evidence="6 7">
    <name type="scientific">Gilvimarinus japonicus</name>
    <dbReference type="NCBI Taxonomy" id="1796469"/>
    <lineage>
        <taxon>Bacteria</taxon>
        <taxon>Pseudomonadati</taxon>
        <taxon>Pseudomonadota</taxon>
        <taxon>Gammaproteobacteria</taxon>
        <taxon>Cellvibrionales</taxon>
        <taxon>Cellvibrionaceae</taxon>
        <taxon>Gilvimarinus</taxon>
    </lineage>
</organism>
<dbReference type="SUPFAM" id="SSF49785">
    <property type="entry name" value="Galactose-binding domain-like"/>
    <property type="match status" value="2"/>
</dbReference>
<feature type="domain" description="CBM6" evidence="5">
    <location>
        <begin position="50"/>
        <end position="169"/>
    </location>
</feature>
<dbReference type="InterPro" id="IPR008979">
    <property type="entry name" value="Galactose-bd-like_sf"/>
</dbReference>
<dbReference type="Gene3D" id="2.60.120.260">
    <property type="entry name" value="Galactose-binding domain-like"/>
    <property type="match status" value="2"/>
</dbReference>
<keyword evidence="7" id="KW-1185">Reference proteome</keyword>
<feature type="domain" description="CBM6" evidence="5">
    <location>
        <begin position="589"/>
        <end position="710"/>
    </location>
</feature>